<name>A0ABV8JD88_9BACL</name>
<proteinExistence type="predicted"/>
<dbReference type="RefSeq" id="WP_380701895.1">
    <property type="nucleotide sequence ID" value="NZ_JBHSAP010000007.1"/>
</dbReference>
<comment type="caution">
    <text evidence="1">The sequence shown here is derived from an EMBL/GenBank/DDBJ whole genome shotgun (WGS) entry which is preliminary data.</text>
</comment>
<evidence type="ECO:0000313" key="1">
    <source>
        <dbReference type="EMBL" id="MFC4075712.1"/>
    </source>
</evidence>
<keyword evidence="2" id="KW-1185">Reference proteome</keyword>
<reference evidence="2" key="1">
    <citation type="journal article" date="2019" name="Int. J. Syst. Evol. Microbiol.">
        <title>The Global Catalogue of Microorganisms (GCM) 10K type strain sequencing project: providing services to taxonomists for standard genome sequencing and annotation.</title>
        <authorList>
            <consortium name="The Broad Institute Genomics Platform"/>
            <consortium name="The Broad Institute Genome Sequencing Center for Infectious Disease"/>
            <person name="Wu L."/>
            <person name="Ma J."/>
        </authorList>
    </citation>
    <scope>NUCLEOTIDE SEQUENCE [LARGE SCALE GENOMIC DNA]</scope>
    <source>
        <strain evidence="2">IBRC-M 10813</strain>
    </source>
</reference>
<dbReference type="EMBL" id="JBHSAP010000007">
    <property type="protein sequence ID" value="MFC4075712.1"/>
    <property type="molecule type" value="Genomic_DNA"/>
</dbReference>
<sequence>MQELFHCTQSCSQIQQLLSRIVKEVEKAYEVVVPYAIRQRRNTHLQKQRDAVIIAVHILGHMLGFTSERMWHQFVSQNLFLDQPFPERSRYHRRCRQLLSIIKWIRSRLIRLYSRKGSYGIIESLPIPLSHPARKYRAKRMREIADIGYCAAKKNTMG</sequence>
<protein>
    <submittedName>
        <fullName evidence="1">Uncharacterized protein</fullName>
    </submittedName>
</protein>
<organism evidence="1 2">
    <name type="scientific">Salinithrix halophila</name>
    <dbReference type="NCBI Taxonomy" id="1485204"/>
    <lineage>
        <taxon>Bacteria</taxon>
        <taxon>Bacillati</taxon>
        <taxon>Bacillota</taxon>
        <taxon>Bacilli</taxon>
        <taxon>Bacillales</taxon>
        <taxon>Thermoactinomycetaceae</taxon>
        <taxon>Salinithrix</taxon>
    </lineage>
</organism>
<gene>
    <name evidence="1" type="ORF">ACFOUO_02695</name>
</gene>
<dbReference type="Proteomes" id="UP001595843">
    <property type="component" value="Unassembled WGS sequence"/>
</dbReference>
<evidence type="ECO:0000313" key="2">
    <source>
        <dbReference type="Proteomes" id="UP001595843"/>
    </source>
</evidence>
<accession>A0ABV8JD88</accession>